<dbReference type="EMBL" id="CAUYUJ010007335">
    <property type="protein sequence ID" value="CAK0820377.1"/>
    <property type="molecule type" value="Genomic_DNA"/>
</dbReference>
<evidence type="ECO:0000313" key="6">
    <source>
        <dbReference type="EMBL" id="CAK0820377.1"/>
    </source>
</evidence>
<name>A0ABN9RN30_9DINO</name>
<dbReference type="InterPro" id="IPR001962">
    <property type="entry name" value="Asn_synthase"/>
</dbReference>
<dbReference type="PANTHER" id="PTHR45937">
    <property type="entry name" value="ASPARAGINE SYNTHETASE DOMAIN-CONTAINING PROTEIN 1"/>
    <property type="match status" value="1"/>
</dbReference>
<dbReference type="InterPro" id="IPR014729">
    <property type="entry name" value="Rossmann-like_a/b/a_fold"/>
</dbReference>
<evidence type="ECO:0000256" key="1">
    <source>
        <dbReference type="ARBA" id="ARBA00022605"/>
    </source>
</evidence>
<dbReference type="Proteomes" id="UP001189429">
    <property type="component" value="Unassembled WGS sequence"/>
</dbReference>
<evidence type="ECO:0000256" key="4">
    <source>
        <dbReference type="SAM" id="SignalP"/>
    </source>
</evidence>
<feature type="signal peptide" evidence="4">
    <location>
        <begin position="1"/>
        <end position="17"/>
    </location>
</feature>
<organism evidence="6 7">
    <name type="scientific">Prorocentrum cordatum</name>
    <dbReference type="NCBI Taxonomy" id="2364126"/>
    <lineage>
        <taxon>Eukaryota</taxon>
        <taxon>Sar</taxon>
        <taxon>Alveolata</taxon>
        <taxon>Dinophyceae</taxon>
        <taxon>Prorocentrales</taxon>
        <taxon>Prorocentraceae</taxon>
        <taxon>Prorocentrum</taxon>
    </lineage>
</organism>
<dbReference type="CDD" id="cd01991">
    <property type="entry name" value="Asn_synthase_B_C"/>
    <property type="match status" value="1"/>
</dbReference>
<gene>
    <name evidence="6" type="ORF">PCOR1329_LOCUS22080</name>
</gene>
<feature type="domain" description="Asparagine synthetase" evidence="5">
    <location>
        <begin position="534"/>
        <end position="613"/>
    </location>
</feature>
<evidence type="ECO:0000313" key="7">
    <source>
        <dbReference type="Proteomes" id="UP001189429"/>
    </source>
</evidence>
<keyword evidence="7" id="KW-1185">Reference proteome</keyword>
<dbReference type="Pfam" id="PF13522">
    <property type="entry name" value="GATase_6"/>
    <property type="match status" value="1"/>
</dbReference>
<evidence type="ECO:0000256" key="2">
    <source>
        <dbReference type="ARBA" id="ARBA00022888"/>
    </source>
</evidence>
<keyword evidence="4" id="KW-0732">Signal</keyword>
<evidence type="ECO:0000256" key="3">
    <source>
        <dbReference type="ARBA" id="ARBA00022962"/>
    </source>
</evidence>
<reference evidence="6" key="1">
    <citation type="submission" date="2023-10" db="EMBL/GenBank/DDBJ databases">
        <authorList>
            <person name="Chen Y."/>
            <person name="Shah S."/>
            <person name="Dougan E. K."/>
            <person name="Thang M."/>
            <person name="Chan C."/>
        </authorList>
    </citation>
    <scope>NUCLEOTIDE SEQUENCE [LARGE SCALE GENOMIC DNA]</scope>
</reference>
<dbReference type="PANTHER" id="PTHR45937:SF1">
    <property type="entry name" value="ASPARAGINE SYNTHETASE DOMAIN-CONTAINING PROTEIN 1"/>
    <property type="match status" value="1"/>
</dbReference>
<dbReference type="SUPFAM" id="SSF52402">
    <property type="entry name" value="Adenine nucleotide alpha hydrolases-like"/>
    <property type="match status" value="1"/>
</dbReference>
<dbReference type="InterPro" id="IPR029055">
    <property type="entry name" value="Ntn_hydrolases_N"/>
</dbReference>
<keyword evidence="1" id="KW-0028">Amino-acid biosynthesis</keyword>
<accession>A0ABN9RN30</accession>
<dbReference type="Gene3D" id="3.60.20.10">
    <property type="entry name" value="Glutamine Phosphoribosylpyrophosphate, subunit 1, domain 1"/>
    <property type="match status" value="1"/>
</dbReference>
<protein>
    <recommendedName>
        <fullName evidence="5">Asparagine synthetase domain-containing protein</fullName>
    </recommendedName>
</protein>
<dbReference type="SUPFAM" id="SSF56235">
    <property type="entry name" value="N-terminal nucleophile aminohydrolases (Ntn hydrolases)"/>
    <property type="match status" value="1"/>
</dbReference>
<dbReference type="Gene3D" id="3.40.50.620">
    <property type="entry name" value="HUPs"/>
    <property type="match status" value="2"/>
</dbReference>
<feature type="domain" description="Asparagine synthetase" evidence="5">
    <location>
        <begin position="262"/>
        <end position="310"/>
    </location>
</feature>
<comment type="caution">
    <text evidence="6">The sequence shown here is derived from an EMBL/GenBank/DDBJ whole genome shotgun (WGS) entry which is preliminary data.</text>
</comment>
<dbReference type="Pfam" id="PF00733">
    <property type="entry name" value="Asn_synthase"/>
    <property type="match status" value="2"/>
</dbReference>
<sequence>MCGLAAWLRFLAPVEWGGSPGLLLPEGTVLRSTVLHLRGPRSAAVQPSGLAGGGWLLFNGEVYAVRAEPEGHAQLGRAVRLPAEQRWLDLPEGESDTAWLAAQISEREGAAEPAGAWEPFAEELRGLLERLHGPFSLAVWSPRRRTLLFARDKLGRRSLMASRSATGDVCVASVASGPVDSWSEVPVDGLFVLSLANPAQPSVHHLPWREGPPFEQSWWWTTPVAEAPARQRSDMVEEFAQVLSAAVARRVAVAAGPEGPQGSARVGLLFSGGLDSTALAALAVEALPAGEPLELLNVAFDRAAPDRLTALFSFAELVERYGASRFRLILADVREEEVRQHEPDICRMLGPQATHLDFNIAAALWFAARGIGEVCSPSFCQQEWWLRLQQDPSHVAALQLEEGDNGPKLKAAAPEPGSVRCPACRKQPAKPGCANSMCKLCCRKALQATAAGGPVRCAAHKIRGGGEAEVAAAAAELATEPPVLDLSSERCRSPGAEEGARPPAAVRAAARVLLVGSGADELLGGYGRHRTAKAHRGAEGARGEMMKDLQRLWTRNLGRDDRIVADHGREARHPFLDDGVLNYVGSLPIELLAFGPAGADPVPDKWMLRDFAASRGLGACARFKKRAIQFGSRIAKQSNVWHAGSNRQVRGDMAYRALHQEGGEFERCPRG</sequence>
<evidence type="ECO:0000259" key="5">
    <source>
        <dbReference type="Pfam" id="PF00733"/>
    </source>
</evidence>
<keyword evidence="2" id="KW-0061">Asparagine biosynthesis</keyword>
<feature type="chain" id="PRO_5045360419" description="Asparagine synthetase domain-containing protein" evidence="4">
    <location>
        <begin position="18"/>
        <end position="671"/>
    </location>
</feature>
<keyword evidence="3" id="KW-0315">Glutamine amidotransferase</keyword>
<proteinExistence type="predicted"/>
<dbReference type="InterPro" id="IPR051857">
    <property type="entry name" value="Asn_synthetase_domain"/>
</dbReference>